<dbReference type="Pfam" id="PF14716">
    <property type="entry name" value="HHH_8"/>
    <property type="match status" value="1"/>
</dbReference>
<evidence type="ECO:0000256" key="1">
    <source>
        <dbReference type="ARBA" id="ARBA00001946"/>
    </source>
</evidence>
<dbReference type="InterPro" id="IPR003141">
    <property type="entry name" value="Pol/His_phosphatase_N"/>
</dbReference>
<dbReference type="CDD" id="cd00141">
    <property type="entry name" value="NT_POLXc"/>
    <property type="match status" value="1"/>
</dbReference>
<keyword evidence="9" id="KW-0548">Nucleotidyltransferase</keyword>
<evidence type="ECO:0000259" key="23">
    <source>
        <dbReference type="SMART" id="SM00481"/>
    </source>
</evidence>
<evidence type="ECO:0000256" key="13">
    <source>
        <dbReference type="ARBA" id="ARBA00022932"/>
    </source>
</evidence>
<dbReference type="Gene3D" id="3.30.460.10">
    <property type="entry name" value="Beta Polymerase, domain 2"/>
    <property type="match status" value="1"/>
</dbReference>
<keyword evidence="14" id="KW-0915">Sodium</keyword>
<feature type="domain" description="Helix-hairpin-helix DNA-binding motif class 1" evidence="22">
    <location>
        <begin position="52"/>
        <end position="71"/>
    </location>
</feature>
<comment type="function">
    <text evidence="20">Repair polymerase that plays a key role in base-excision repair. During this process, the damaged base is excised by specific DNA glycosylases, the DNA backbone is nicked at the abasic site by an apurinic/apyrimidic (AP) endonuclease, and POLB removes 5'-deoxyribose-phosphate from the preincised AP site acting as a 5'-deoxyribose-phosphate lyase (5'-dRP lyase); through its DNA polymerase activity, it adds one nucleotide to the 3' end of the arising single-nucleotide gap. Conducts 'gap-filling' DNA synthesis in a stepwise distributive fashion rather than in a processive fashion as for other DNA polymerases. It is also able to cleave sugar-phosphate bonds 3' to an intact AP site, acting as an AP lyase.</text>
</comment>
<comment type="catalytic activity">
    <reaction evidence="19">
        <text>a 5'-end 2'-deoxyribose-2'-deoxyribonucleotide-DNA = (2E,4S)-4-hydroxypenten-2-al-5-phosphate + a 5'-end 5'-phospho-2'-deoxyribonucleoside-DNA + H(+)</text>
        <dbReference type="Rhea" id="RHEA:76255"/>
        <dbReference type="Rhea" id="RHEA-COMP:13180"/>
        <dbReference type="Rhea" id="RHEA-COMP:18657"/>
        <dbReference type="ChEBI" id="CHEBI:15378"/>
        <dbReference type="ChEBI" id="CHEBI:136412"/>
        <dbReference type="ChEBI" id="CHEBI:195194"/>
        <dbReference type="ChEBI" id="CHEBI:195195"/>
    </reaction>
</comment>
<feature type="domain" description="Helix-hairpin-helix DNA-binding motif class 1" evidence="22">
    <location>
        <begin position="92"/>
        <end position="111"/>
    </location>
</feature>
<dbReference type="InterPro" id="IPR002008">
    <property type="entry name" value="DNA_pol_X_beta-like"/>
</dbReference>
<dbReference type="EMBL" id="MELK01000009">
    <property type="protein sequence ID" value="OFW59888.1"/>
    <property type="molecule type" value="Genomic_DNA"/>
</dbReference>
<dbReference type="GO" id="GO:0003677">
    <property type="term" value="F:DNA binding"/>
    <property type="evidence" value="ECO:0007669"/>
    <property type="project" value="InterPro"/>
</dbReference>
<protein>
    <recommendedName>
        <fullName evidence="5">DNA polymerase beta</fullName>
        <ecNumber evidence="3">2.7.7.7</ecNumber>
        <ecNumber evidence="4">4.2.99.18</ecNumber>
    </recommendedName>
    <alternativeName>
        <fullName evidence="16">5'-deoxyribose-phosphate lyase</fullName>
    </alternativeName>
    <alternativeName>
        <fullName evidence="17">AP lyase</fullName>
    </alternativeName>
</protein>
<keyword evidence="12" id="KW-0832">Ubl conjugation</keyword>
<dbReference type="SUPFAM" id="SSF47781">
    <property type="entry name" value="RuvA domain 2-like"/>
    <property type="match status" value="1"/>
</dbReference>
<evidence type="ECO:0000313" key="26">
    <source>
        <dbReference type="Proteomes" id="UP000177876"/>
    </source>
</evidence>
<dbReference type="InterPro" id="IPR003583">
    <property type="entry name" value="Hlx-hairpin-Hlx_DNA-bd_motif"/>
</dbReference>
<dbReference type="Gene3D" id="3.20.20.140">
    <property type="entry name" value="Metal-dependent hydrolases"/>
    <property type="match status" value="1"/>
</dbReference>
<evidence type="ECO:0000256" key="19">
    <source>
        <dbReference type="ARBA" id="ARBA00044678"/>
    </source>
</evidence>
<evidence type="ECO:0000259" key="24">
    <source>
        <dbReference type="SMART" id="SM00483"/>
    </source>
</evidence>
<keyword evidence="6" id="KW-0488">Methylation</keyword>
<name>A0A1F2WSM4_9ACTN</name>
<dbReference type="AlphaFoldDB" id="A0A1F2WSM4"/>
<dbReference type="InterPro" id="IPR027421">
    <property type="entry name" value="DNA_pol_lamdba_lyase_dom_sf"/>
</dbReference>
<feature type="domain" description="Polymerase/histidinol phosphatase N-terminal" evidence="23">
    <location>
        <begin position="340"/>
        <end position="420"/>
    </location>
</feature>
<keyword evidence="8" id="KW-0808">Transferase</keyword>
<dbReference type="FunFam" id="3.20.20.140:FF:000047">
    <property type="entry name" value="PHP domain-containing protein"/>
    <property type="match status" value="1"/>
</dbReference>
<dbReference type="InterPro" id="IPR004013">
    <property type="entry name" value="PHP_dom"/>
</dbReference>
<comment type="catalytic activity">
    <reaction evidence="21">
        <text>DNA(n) + a 2'-deoxyribonucleoside 5'-triphosphate = DNA(n+1) + diphosphate</text>
        <dbReference type="Rhea" id="RHEA:22508"/>
        <dbReference type="Rhea" id="RHEA-COMP:17339"/>
        <dbReference type="Rhea" id="RHEA-COMP:17340"/>
        <dbReference type="ChEBI" id="CHEBI:33019"/>
        <dbReference type="ChEBI" id="CHEBI:61560"/>
        <dbReference type="ChEBI" id="CHEBI:173112"/>
        <dbReference type="EC" id="2.7.7.7"/>
    </reaction>
</comment>
<evidence type="ECO:0000256" key="21">
    <source>
        <dbReference type="ARBA" id="ARBA00049244"/>
    </source>
</evidence>
<dbReference type="GO" id="GO:0003887">
    <property type="term" value="F:DNA-directed DNA polymerase activity"/>
    <property type="evidence" value="ECO:0007669"/>
    <property type="project" value="UniProtKB-KW"/>
</dbReference>
<dbReference type="PANTHER" id="PTHR36928:SF1">
    <property type="entry name" value="PHOSPHATASE YCDX-RELATED"/>
    <property type="match status" value="1"/>
</dbReference>
<evidence type="ECO:0000256" key="8">
    <source>
        <dbReference type="ARBA" id="ARBA00022679"/>
    </source>
</evidence>
<evidence type="ECO:0000256" key="17">
    <source>
        <dbReference type="ARBA" id="ARBA00035726"/>
    </source>
</evidence>
<dbReference type="GO" id="GO:0042578">
    <property type="term" value="F:phosphoric ester hydrolase activity"/>
    <property type="evidence" value="ECO:0007669"/>
    <property type="project" value="TreeGrafter"/>
</dbReference>
<dbReference type="SUPFAM" id="SSF89550">
    <property type="entry name" value="PHP domain-like"/>
    <property type="match status" value="1"/>
</dbReference>
<keyword evidence="11" id="KW-0227">DNA damage</keyword>
<dbReference type="InterPro" id="IPR002054">
    <property type="entry name" value="DNA-dir_DNA_pol_X"/>
</dbReference>
<proteinExistence type="predicted"/>
<dbReference type="InterPro" id="IPR010996">
    <property type="entry name" value="HHH_MUS81"/>
</dbReference>
<dbReference type="GO" id="GO:0008270">
    <property type="term" value="F:zinc ion binding"/>
    <property type="evidence" value="ECO:0007669"/>
    <property type="project" value="TreeGrafter"/>
</dbReference>
<dbReference type="EC" id="2.7.7.7" evidence="3"/>
<dbReference type="InterPro" id="IPR047967">
    <property type="entry name" value="PolX_PHP"/>
</dbReference>
<evidence type="ECO:0000256" key="2">
    <source>
        <dbReference type="ARBA" id="ARBA00004496"/>
    </source>
</evidence>
<dbReference type="STRING" id="1797197.A2Y75_10470"/>
<evidence type="ECO:0000256" key="4">
    <source>
        <dbReference type="ARBA" id="ARBA00012720"/>
    </source>
</evidence>
<dbReference type="PANTHER" id="PTHR36928">
    <property type="entry name" value="PHOSPHATASE YCDX-RELATED"/>
    <property type="match status" value="1"/>
</dbReference>
<evidence type="ECO:0000256" key="3">
    <source>
        <dbReference type="ARBA" id="ARBA00012417"/>
    </source>
</evidence>
<dbReference type="CDD" id="cd07436">
    <property type="entry name" value="PHP_PolX"/>
    <property type="match status" value="1"/>
</dbReference>
<evidence type="ECO:0000256" key="16">
    <source>
        <dbReference type="ARBA" id="ARBA00035717"/>
    </source>
</evidence>
<comment type="cofactor">
    <cofactor evidence="1">
        <name>Mg(2+)</name>
        <dbReference type="ChEBI" id="CHEBI:18420"/>
    </cofactor>
</comment>
<dbReference type="InterPro" id="IPR043519">
    <property type="entry name" value="NT_sf"/>
</dbReference>
<feature type="domain" description="Helix-hairpin-helix DNA-binding motif class 1" evidence="22">
    <location>
        <begin position="127"/>
        <end position="146"/>
    </location>
</feature>
<dbReference type="InterPro" id="IPR016195">
    <property type="entry name" value="Pol/histidinol_Pase-like"/>
</dbReference>
<dbReference type="NCBIfam" id="NF006375">
    <property type="entry name" value="PRK08609.1"/>
    <property type="match status" value="1"/>
</dbReference>
<reference evidence="25 26" key="1">
    <citation type="journal article" date="2016" name="Nat. Commun.">
        <title>Thousands of microbial genomes shed light on interconnected biogeochemical processes in an aquifer system.</title>
        <authorList>
            <person name="Anantharaman K."/>
            <person name="Brown C.T."/>
            <person name="Hug L.A."/>
            <person name="Sharon I."/>
            <person name="Castelle C.J."/>
            <person name="Probst A.J."/>
            <person name="Thomas B.C."/>
            <person name="Singh A."/>
            <person name="Wilkins M.J."/>
            <person name="Karaoz U."/>
            <person name="Brodie E.L."/>
            <person name="Williams K.H."/>
            <person name="Hubbard S.S."/>
            <person name="Banfield J.F."/>
        </authorList>
    </citation>
    <scope>NUCLEOTIDE SEQUENCE [LARGE SCALE GENOMIC DNA]</scope>
</reference>
<dbReference type="GO" id="GO:0006281">
    <property type="term" value="P:DNA repair"/>
    <property type="evidence" value="ECO:0007669"/>
    <property type="project" value="UniProtKB-KW"/>
</dbReference>
<dbReference type="GO" id="GO:0140078">
    <property type="term" value="F:class I DNA-(apurinic or apyrimidinic site) endonuclease activity"/>
    <property type="evidence" value="ECO:0007669"/>
    <property type="project" value="UniProtKB-EC"/>
</dbReference>
<dbReference type="SUPFAM" id="SSF47802">
    <property type="entry name" value="DNA polymerase beta, N-terminal domain-like"/>
    <property type="match status" value="1"/>
</dbReference>
<evidence type="ECO:0000256" key="11">
    <source>
        <dbReference type="ARBA" id="ARBA00022763"/>
    </source>
</evidence>
<evidence type="ECO:0000256" key="14">
    <source>
        <dbReference type="ARBA" id="ARBA00023053"/>
    </source>
</evidence>
<dbReference type="InterPro" id="IPR022311">
    <property type="entry name" value="PolX-like"/>
</dbReference>
<comment type="subcellular location">
    <subcellularLocation>
        <location evidence="2">Cytoplasm</location>
    </subcellularLocation>
</comment>
<keyword evidence="10" id="KW-0235">DNA replication</keyword>
<evidence type="ECO:0000256" key="18">
    <source>
        <dbReference type="ARBA" id="ARBA00044632"/>
    </source>
</evidence>
<dbReference type="Gene3D" id="3.30.210.10">
    <property type="entry name" value="DNA polymerase, thumb domain"/>
    <property type="match status" value="1"/>
</dbReference>
<evidence type="ECO:0000256" key="9">
    <source>
        <dbReference type="ARBA" id="ARBA00022695"/>
    </source>
</evidence>
<keyword evidence="15" id="KW-0234">DNA repair</keyword>
<gene>
    <name evidence="25" type="ORF">A2Y75_10470</name>
</gene>
<dbReference type="GO" id="GO:0005829">
    <property type="term" value="C:cytosol"/>
    <property type="evidence" value="ECO:0007669"/>
    <property type="project" value="TreeGrafter"/>
</dbReference>
<dbReference type="InterPro" id="IPR050243">
    <property type="entry name" value="PHP_phosphatase"/>
</dbReference>
<dbReference type="SMART" id="SM00278">
    <property type="entry name" value="HhH1"/>
    <property type="match status" value="3"/>
</dbReference>
<dbReference type="Proteomes" id="UP000177876">
    <property type="component" value="Unassembled WGS sequence"/>
</dbReference>
<dbReference type="PRINTS" id="PR00870">
    <property type="entry name" value="DNAPOLXBETA"/>
</dbReference>
<keyword evidence="13" id="KW-0239">DNA-directed DNA polymerase</keyword>
<comment type="catalytic activity">
    <reaction evidence="18">
        <text>2'-deoxyribonucleotide-(2'-deoxyribose 5'-phosphate)-2'-deoxyribonucleotide-DNA = a 3'-end 2'-deoxyribonucleotide-(2,3-dehydro-2,3-deoxyribose 5'-phosphate)-DNA + a 5'-end 5'-phospho-2'-deoxyribonucleoside-DNA + H(+)</text>
        <dbReference type="Rhea" id="RHEA:66592"/>
        <dbReference type="Rhea" id="RHEA-COMP:13180"/>
        <dbReference type="Rhea" id="RHEA-COMP:16897"/>
        <dbReference type="Rhea" id="RHEA-COMP:17067"/>
        <dbReference type="ChEBI" id="CHEBI:15378"/>
        <dbReference type="ChEBI" id="CHEBI:136412"/>
        <dbReference type="ChEBI" id="CHEBI:157695"/>
        <dbReference type="ChEBI" id="CHEBI:167181"/>
        <dbReference type="EC" id="4.2.99.18"/>
    </reaction>
</comment>
<feature type="domain" description="DNA-directed DNA polymerase X" evidence="24">
    <location>
        <begin position="2"/>
        <end position="316"/>
    </location>
</feature>
<dbReference type="Pfam" id="PF14791">
    <property type="entry name" value="DNA_pol_B_thumb"/>
    <property type="match status" value="1"/>
</dbReference>
<accession>A0A1F2WSM4</accession>
<dbReference type="Pfam" id="PF14520">
    <property type="entry name" value="HHH_5"/>
    <property type="match status" value="1"/>
</dbReference>
<dbReference type="PIRSF" id="PIRSF005047">
    <property type="entry name" value="UCP005047_YshC"/>
    <property type="match status" value="1"/>
</dbReference>
<evidence type="ECO:0000256" key="15">
    <source>
        <dbReference type="ARBA" id="ARBA00023204"/>
    </source>
</evidence>
<evidence type="ECO:0000256" key="12">
    <source>
        <dbReference type="ARBA" id="ARBA00022843"/>
    </source>
</evidence>
<dbReference type="SMART" id="SM00481">
    <property type="entry name" value="POLIIIAc"/>
    <property type="match status" value="1"/>
</dbReference>
<dbReference type="Gene3D" id="1.10.150.20">
    <property type="entry name" value="5' to 3' exonuclease, C-terminal subdomain"/>
    <property type="match status" value="1"/>
</dbReference>
<comment type="caution">
    <text evidence="25">The sequence shown here is derived from an EMBL/GenBank/DDBJ whole genome shotgun (WGS) entry which is preliminary data.</text>
</comment>
<evidence type="ECO:0000256" key="20">
    <source>
        <dbReference type="ARBA" id="ARBA00045548"/>
    </source>
</evidence>
<dbReference type="Gene3D" id="1.10.150.110">
    <property type="entry name" value="DNA polymerase beta, N-terminal domain-like"/>
    <property type="match status" value="1"/>
</dbReference>
<dbReference type="InterPro" id="IPR037160">
    <property type="entry name" value="DNA_Pol_thumb_sf"/>
</dbReference>
<organism evidence="25 26">
    <name type="scientific">Candidatus Solincola sediminis</name>
    <dbReference type="NCBI Taxonomy" id="1797199"/>
    <lineage>
        <taxon>Bacteria</taxon>
        <taxon>Bacillati</taxon>
        <taxon>Actinomycetota</taxon>
        <taxon>Candidatus Geothermincolia</taxon>
        <taxon>Candidatus Geothermincolales</taxon>
        <taxon>Candidatus Geothermincolaceae</taxon>
        <taxon>Candidatus Solincola</taxon>
    </lineage>
</organism>
<evidence type="ECO:0000256" key="10">
    <source>
        <dbReference type="ARBA" id="ARBA00022705"/>
    </source>
</evidence>
<dbReference type="InterPro" id="IPR029398">
    <property type="entry name" value="PolB_thumb"/>
</dbReference>
<evidence type="ECO:0000256" key="7">
    <source>
        <dbReference type="ARBA" id="ARBA00022634"/>
    </source>
</evidence>
<evidence type="ECO:0000259" key="22">
    <source>
        <dbReference type="SMART" id="SM00278"/>
    </source>
</evidence>
<evidence type="ECO:0000256" key="5">
    <source>
        <dbReference type="ARBA" id="ARBA00020020"/>
    </source>
</evidence>
<dbReference type="EC" id="4.2.99.18" evidence="4"/>
<dbReference type="Pfam" id="PF02811">
    <property type="entry name" value="PHP"/>
    <property type="match status" value="1"/>
</dbReference>
<keyword evidence="7" id="KW-0237">DNA synthesis</keyword>
<dbReference type="InterPro" id="IPR010994">
    <property type="entry name" value="RuvA_2-like"/>
</dbReference>
<dbReference type="SMART" id="SM00483">
    <property type="entry name" value="POLXc"/>
    <property type="match status" value="1"/>
</dbReference>
<evidence type="ECO:0000256" key="6">
    <source>
        <dbReference type="ARBA" id="ARBA00022481"/>
    </source>
</evidence>
<sequence>MNKIDELAQAFTYLAELLEIKGEVRFKVNAYERAAELIRAIGDEIFEKDNVKELRQFPGIGEGIAKKILEFKETGTISKLEELKTEVPIALISLLQVPNLGPKRAKLIYEELGVQNIDELREAAETGKLAELRGLGPKAEQNILEGIDHIENISGRMLLHKAYEIQRDICSLMSEALPGLLINPAGSLRRMKETIGDIDLLVGCENSRLVMETFLSLPITRRVIAKGDTKSSIMTAAGLQVDLRVVKPEQYGAALQYFTGSQAHNIRVREIARKSGLKVNEYGVFTVKDNRCIAAEDEAGVYAALDMAFPKPEMRENQGEIEAAIEDRLPALLELADIKGDLHSHSDWSDGRDDLEGMRAAAEARGYRYLAITDHAMKLKIAGGLERERLIEQVHAIRELNARGDSPVVLLTGSELNIDNDGDVDYDEELLSLLDVTIASIHGGLRQPREKITKRIIKAIRNPDVKIIGHPTGRLIGQRAPYDIDLRAIMRAAAETGTALELNSFPDRLDLKDENLRQARDLGAKVSLGTDSHRSNQLEFMFYGVAMARRAWLEIDDVLNTMGLDGLLEWLWAGRKKA</sequence>
<evidence type="ECO:0000313" key="25">
    <source>
        <dbReference type="EMBL" id="OFW59888.1"/>
    </source>
</evidence>
<dbReference type="SUPFAM" id="SSF81301">
    <property type="entry name" value="Nucleotidyltransferase"/>
    <property type="match status" value="1"/>
</dbReference>